<gene>
    <name evidence="2" type="ordered locus">Sare_4599</name>
</gene>
<organism evidence="2">
    <name type="scientific">Salinispora arenicola (strain CNS-205)</name>
    <dbReference type="NCBI Taxonomy" id="391037"/>
    <lineage>
        <taxon>Bacteria</taxon>
        <taxon>Bacillati</taxon>
        <taxon>Actinomycetota</taxon>
        <taxon>Actinomycetes</taxon>
        <taxon>Micromonosporales</taxon>
        <taxon>Micromonosporaceae</taxon>
        <taxon>Salinispora</taxon>
    </lineage>
</organism>
<feature type="compositionally biased region" description="Basic and acidic residues" evidence="1">
    <location>
        <begin position="68"/>
        <end position="101"/>
    </location>
</feature>
<dbReference type="KEGG" id="saq:Sare_4599"/>
<feature type="region of interest" description="Disordered" evidence="1">
    <location>
        <begin position="57"/>
        <end position="106"/>
    </location>
</feature>
<dbReference type="InterPro" id="IPR011050">
    <property type="entry name" value="Pectin_lyase_fold/virulence"/>
</dbReference>
<sequence length="478" mass="46904">MTCQNHTHKLDRAGTGRARSRRRWSAAGLAGAIVLALTTAGMAAASTADAVGRTVTTTQLGVDQPGKPIRDEPPAGDHRDDRGNPDDSKHAGAKGQKEGRRGAPVPCDPDRLIAAIKLANARDGAVLDLADDCTYLLTANIDGAGLPAITSPVTLNGGDGTTIERAAAADQFRILTVNAGGDLTLNHLKVTGGQTPVGADGGGILVNAGGRLTARHSKILGNIGGGGGGGSGGGIANLGVTAIKNSTVNQNTAGFLGGGIYNTGLLTIRKSHVEANNGPFGGGGVTNSGGTMRVTHSAISGNRSIQGAGLFVVDGGNGAVSDTRITDNTATIIGGGVYLSGQLTMRRAVLAANTAVGGGGGGLFVSAGSTATIEGSVVKDNTATGATGFGGGIFNNAETTVRGTKVIGNVADQGGGLHNDSSGVLTLVAVTVTDNIAITDGGGVFNAAGGVVALNTATGTTVIGNQPNNCVNVPGCAG</sequence>
<evidence type="ECO:0000313" key="2">
    <source>
        <dbReference type="EMBL" id="ABW00360.1"/>
    </source>
</evidence>
<reference evidence="2" key="1">
    <citation type="submission" date="2007-10" db="EMBL/GenBank/DDBJ databases">
        <title>Complete sequence of Salinispora arenicola CNS-205.</title>
        <authorList>
            <consortium name="US DOE Joint Genome Institute"/>
            <person name="Copeland A."/>
            <person name="Lucas S."/>
            <person name="Lapidus A."/>
            <person name="Barry K."/>
            <person name="Glavina del Rio T."/>
            <person name="Dalin E."/>
            <person name="Tice H."/>
            <person name="Pitluck S."/>
            <person name="Foster B."/>
            <person name="Schmutz J."/>
            <person name="Larimer F."/>
            <person name="Land M."/>
            <person name="Hauser L."/>
            <person name="Kyrpides N."/>
            <person name="Ivanova N."/>
            <person name="Jensen P.R."/>
            <person name="Moore B.S."/>
            <person name="Penn K."/>
            <person name="Jenkins C."/>
            <person name="Udwary D."/>
            <person name="Xiang L."/>
            <person name="Gontang E."/>
            <person name="Richardson P."/>
        </authorList>
    </citation>
    <scope>NUCLEOTIDE SEQUENCE [LARGE SCALE GENOMIC DNA]</scope>
    <source>
        <strain evidence="2">CNS-205</strain>
    </source>
</reference>
<evidence type="ECO:0000256" key="1">
    <source>
        <dbReference type="SAM" id="MobiDB-lite"/>
    </source>
</evidence>
<accession>A8M7J3</accession>
<dbReference type="STRING" id="391037.Sare_4599"/>
<dbReference type="PATRIC" id="fig|391037.6.peg.4648"/>
<dbReference type="EMBL" id="CP000850">
    <property type="protein sequence ID" value="ABW00360.1"/>
    <property type="molecule type" value="Genomic_DNA"/>
</dbReference>
<dbReference type="HOGENOM" id="CLU_027862_0_0_11"/>
<protein>
    <submittedName>
        <fullName evidence="2">Parallel beta-helix repeat</fullName>
    </submittedName>
</protein>
<name>A8M7J3_SALAI</name>
<dbReference type="OrthoDB" id="3399438at2"/>
<feature type="region of interest" description="Disordered" evidence="1">
    <location>
        <begin position="1"/>
        <end position="22"/>
    </location>
</feature>
<dbReference type="AlphaFoldDB" id="A8M7J3"/>
<proteinExistence type="predicted"/>
<dbReference type="eggNOG" id="COG2931">
    <property type="taxonomic scope" value="Bacteria"/>
</dbReference>
<dbReference type="SUPFAM" id="SSF51126">
    <property type="entry name" value="Pectin lyase-like"/>
    <property type="match status" value="1"/>
</dbReference>